<evidence type="ECO:0000313" key="5">
    <source>
        <dbReference type="EMBL" id="GAA4822024.1"/>
    </source>
</evidence>
<keyword evidence="1" id="KW-0175">Coiled coil</keyword>
<keyword evidence="6" id="KW-1185">Reference proteome</keyword>
<dbReference type="Proteomes" id="UP001500298">
    <property type="component" value="Unassembled WGS sequence"/>
</dbReference>
<dbReference type="Gene3D" id="2.40.50.100">
    <property type="match status" value="1"/>
</dbReference>
<evidence type="ECO:0000259" key="4">
    <source>
        <dbReference type="Pfam" id="PF26002"/>
    </source>
</evidence>
<dbReference type="PANTHER" id="PTHR30386">
    <property type="entry name" value="MEMBRANE FUSION SUBUNIT OF EMRAB-TOLC MULTIDRUG EFFLUX PUMP"/>
    <property type="match status" value="1"/>
</dbReference>
<dbReference type="Pfam" id="PF25917">
    <property type="entry name" value="BSH_RND"/>
    <property type="match status" value="1"/>
</dbReference>
<dbReference type="Pfam" id="PF26002">
    <property type="entry name" value="Beta-barrel_AprE"/>
    <property type="match status" value="1"/>
</dbReference>
<dbReference type="EMBL" id="BAABJX010000005">
    <property type="protein sequence ID" value="GAA4822024.1"/>
    <property type="molecule type" value="Genomic_DNA"/>
</dbReference>
<name>A0ABP9CYE6_9BACT</name>
<dbReference type="PRINTS" id="PR01490">
    <property type="entry name" value="RTXTOXIND"/>
</dbReference>
<feature type="domain" description="AprE-like beta-barrel" evidence="4">
    <location>
        <begin position="279"/>
        <end position="364"/>
    </location>
</feature>
<keyword evidence="2" id="KW-0812">Transmembrane</keyword>
<comment type="caution">
    <text evidence="5">The sequence shown here is derived from an EMBL/GenBank/DDBJ whole genome shotgun (WGS) entry which is preliminary data.</text>
</comment>
<feature type="coiled-coil region" evidence="1">
    <location>
        <begin position="97"/>
        <end position="124"/>
    </location>
</feature>
<accession>A0ABP9CYE6</accession>
<dbReference type="PANTHER" id="PTHR30386:SF27">
    <property type="entry name" value="MEMBRANE FUSION PROTEIN (MFP) FAMILY PROTEIN"/>
    <property type="match status" value="1"/>
</dbReference>
<evidence type="ECO:0000259" key="3">
    <source>
        <dbReference type="Pfam" id="PF25917"/>
    </source>
</evidence>
<evidence type="ECO:0000256" key="1">
    <source>
        <dbReference type="SAM" id="Coils"/>
    </source>
</evidence>
<dbReference type="Gene3D" id="2.40.30.170">
    <property type="match status" value="1"/>
</dbReference>
<dbReference type="InterPro" id="IPR058982">
    <property type="entry name" value="Beta-barrel_AprE"/>
</dbReference>
<feature type="domain" description="Multidrug resistance protein MdtA-like barrel-sandwich hybrid" evidence="3">
    <location>
        <begin position="68"/>
        <end position="272"/>
    </location>
</feature>
<feature type="coiled-coil region" evidence="1">
    <location>
        <begin position="207"/>
        <end position="238"/>
    </location>
</feature>
<sequence>MEKSLPSELLPFTVQYLKGKNRRFQHIIYWLILLTIGLALIALPLVSVTVSVNAPGIIRSSQERQWLKAAVDGKVKEVYVRENQTVQKGTLLLVIDHQNLEERIKLLTFKQEELQEQLLDLQNLLSIQLLTLTAERLPVYTWHTIEYQEAAELLHTRLRAIQTQREQAITQYRKDSVLHRSSAITTQQLMKSRIAMEQLRVKQQIQYREQQAEWKRLFKQLQNQQKEQETELFQLDRQRQLYHIKAEQKGTVQDLQALYKGAFITRGQNLIMISPDQELIVENMVPSKDIALIQKGMPVICQIEAYNHHQWGTVEGKVVEVYEDAIFSEGKVFFKVKCQLQQKYLQLSGKYQGHLKKGMTLNTRFVVAERTLFQLLYDKVDDWMNPIHHH</sequence>
<dbReference type="InterPro" id="IPR058625">
    <property type="entry name" value="MdtA-like_BSH"/>
</dbReference>
<evidence type="ECO:0000313" key="6">
    <source>
        <dbReference type="Proteomes" id="UP001500298"/>
    </source>
</evidence>
<organism evidence="5 6">
    <name type="scientific">Algivirga pacifica</name>
    <dbReference type="NCBI Taxonomy" id="1162670"/>
    <lineage>
        <taxon>Bacteria</taxon>
        <taxon>Pseudomonadati</taxon>
        <taxon>Bacteroidota</taxon>
        <taxon>Cytophagia</taxon>
        <taxon>Cytophagales</taxon>
        <taxon>Flammeovirgaceae</taxon>
        <taxon>Algivirga</taxon>
    </lineage>
</organism>
<feature type="transmembrane region" description="Helical" evidence="2">
    <location>
        <begin position="27"/>
        <end position="52"/>
    </location>
</feature>
<reference evidence="6" key="1">
    <citation type="journal article" date="2019" name="Int. J. Syst. Evol. Microbiol.">
        <title>The Global Catalogue of Microorganisms (GCM) 10K type strain sequencing project: providing services to taxonomists for standard genome sequencing and annotation.</title>
        <authorList>
            <consortium name="The Broad Institute Genomics Platform"/>
            <consortium name="The Broad Institute Genome Sequencing Center for Infectious Disease"/>
            <person name="Wu L."/>
            <person name="Ma J."/>
        </authorList>
    </citation>
    <scope>NUCLEOTIDE SEQUENCE [LARGE SCALE GENOMIC DNA]</scope>
    <source>
        <strain evidence="6">JCM 18326</strain>
    </source>
</reference>
<keyword evidence="2" id="KW-1133">Transmembrane helix</keyword>
<protein>
    <submittedName>
        <fullName evidence="5">Cyclolysin T1SS periplasmic adaptor subunit CyaD</fullName>
    </submittedName>
</protein>
<gene>
    <name evidence="5" type="primary">cyaD</name>
    <name evidence="5" type="ORF">GCM10023331_02990</name>
</gene>
<dbReference type="RefSeq" id="WP_345368648.1">
    <property type="nucleotide sequence ID" value="NZ_BAABJX010000005.1"/>
</dbReference>
<keyword evidence="2" id="KW-0472">Membrane</keyword>
<dbReference type="InterPro" id="IPR050739">
    <property type="entry name" value="MFP"/>
</dbReference>
<evidence type="ECO:0000256" key="2">
    <source>
        <dbReference type="SAM" id="Phobius"/>
    </source>
</evidence>
<proteinExistence type="predicted"/>